<dbReference type="InterPro" id="IPR000436">
    <property type="entry name" value="Sushi_SCR_CCP_dom"/>
</dbReference>
<keyword evidence="3" id="KW-1015">Disulfide bond</keyword>
<accession>A0A7J7KJI8</accession>
<dbReference type="Proteomes" id="UP000593567">
    <property type="component" value="Unassembled WGS sequence"/>
</dbReference>
<evidence type="ECO:0000313" key="7">
    <source>
        <dbReference type="EMBL" id="KAF6038044.1"/>
    </source>
</evidence>
<evidence type="ECO:0000259" key="6">
    <source>
        <dbReference type="PROSITE" id="PS50923"/>
    </source>
</evidence>
<dbReference type="PROSITE" id="PS50923">
    <property type="entry name" value="SUSHI"/>
    <property type="match status" value="1"/>
</dbReference>
<dbReference type="Gene3D" id="2.10.70.10">
    <property type="entry name" value="Complement Module, domain 1"/>
    <property type="match status" value="2"/>
</dbReference>
<dbReference type="InterPro" id="IPR035976">
    <property type="entry name" value="Sushi/SCR/CCP_sf"/>
</dbReference>
<organism evidence="7 8">
    <name type="scientific">Bugula neritina</name>
    <name type="common">Brown bryozoan</name>
    <name type="synonym">Sertularia neritina</name>
    <dbReference type="NCBI Taxonomy" id="10212"/>
    <lineage>
        <taxon>Eukaryota</taxon>
        <taxon>Metazoa</taxon>
        <taxon>Spiralia</taxon>
        <taxon>Lophotrochozoa</taxon>
        <taxon>Bryozoa</taxon>
        <taxon>Gymnolaemata</taxon>
        <taxon>Cheilostomatida</taxon>
        <taxon>Flustrina</taxon>
        <taxon>Buguloidea</taxon>
        <taxon>Bugulidae</taxon>
        <taxon>Bugula</taxon>
    </lineage>
</organism>
<sequence>MLLTEVECPNLPTDGILSSSNNKYGDSVVMSCSDLLNFRVPGGAVGAPHTVTCMADKIWDGFDDSYNKGCIPIECVNPMPNSAGSNTLVSRGSTVKFTCNYGHYFSDDSVEKEFDCDNDGNWESGGTTNWTCDARYCPPVLNITHGNASTDDNQYPSIVNYTCISPNTFPDGSLWRVSQCNKYGKWSENIPNCGGGYNSKL</sequence>
<keyword evidence="4" id="KW-0325">Glycoprotein</keyword>
<evidence type="ECO:0000256" key="5">
    <source>
        <dbReference type="PROSITE-ProRule" id="PRU00302"/>
    </source>
</evidence>
<proteinExistence type="predicted"/>
<comment type="caution">
    <text evidence="7">The sequence shown here is derived from an EMBL/GenBank/DDBJ whole genome shotgun (WGS) entry which is preliminary data.</text>
</comment>
<feature type="domain" description="Sushi" evidence="6">
    <location>
        <begin position="73"/>
        <end position="134"/>
    </location>
</feature>
<dbReference type="PANTHER" id="PTHR19325:SF575">
    <property type="entry name" value="LOCOMOTION-RELATED PROTEIN HIKARU GENKI"/>
    <property type="match status" value="1"/>
</dbReference>
<evidence type="ECO:0000256" key="4">
    <source>
        <dbReference type="ARBA" id="ARBA00023180"/>
    </source>
</evidence>
<dbReference type="CDD" id="cd00033">
    <property type="entry name" value="CCP"/>
    <property type="match status" value="1"/>
</dbReference>
<dbReference type="InterPro" id="IPR050350">
    <property type="entry name" value="Compl-Cell_Adhes-Reg"/>
</dbReference>
<dbReference type="AlphaFoldDB" id="A0A7J7KJI8"/>
<evidence type="ECO:0000313" key="8">
    <source>
        <dbReference type="Proteomes" id="UP000593567"/>
    </source>
</evidence>
<name>A0A7J7KJI8_BUGNE</name>
<dbReference type="Pfam" id="PF00084">
    <property type="entry name" value="Sushi"/>
    <property type="match status" value="2"/>
</dbReference>
<comment type="caution">
    <text evidence="5">Lacks conserved residue(s) required for the propagation of feature annotation.</text>
</comment>
<reference evidence="7" key="1">
    <citation type="submission" date="2020-06" db="EMBL/GenBank/DDBJ databases">
        <title>Draft genome of Bugula neritina, a colonial animal packing powerful symbionts and potential medicines.</title>
        <authorList>
            <person name="Rayko M."/>
        </authorList>
    </citation>
    <scope>NUCLEOTIDE SEQUENCE [LARGE SCALE GENOMIC DNA]</scope>
    <source>
        <strain evidence="7">Kwan_BN1</strain>
    </source>
</reference>
<dbReference type="PANTHER" id="PTHR19325">
    <property type="entry name" value="COMPLEMENT COMPONENT-RELATED SUSHI DOMAIN-CONTAINING"/>
    <property type="match status" value="1"/>
</dbReference>
<dbReference type="SUPFAM" id="SSF57535">
    <property type="entry name" value="Complement control module/SCR domain"/>
    <property type="match status" value="1"/>
</dbReference>
<gene>
    <name evidence="7" type="ORF">EB796_003646</name>
</gene>
<dbReference type="SMART" id="SM00032">
    <property type="entry name" value="CCP"/>
    <property type="match status" value="3"/>
</dbReference>
<evidence type="ECO:0000256" key="3">
    <source>
        <dbReference type="ARBA" id="ARBA00023157"/>
    </source>
</evidence>
<dbReference type="EMBL" id="VXIV02000479">
    <property type="protein sequence ID" value="KAF6038044.1"/>
    <property type="molecule type" value="Genomic_DNA"/>
</dbReference>
<evidence type="ECO:0000256" key="1">
    <source>
        <dbReference type="ARBA" id="ARBA00022659"/>
    </source>
</evidence>
<keyword evidence="8" id="KW-1185">Reference proteome</keyword>
<keyword evidence="1 5" id="KW-0768">Sushi</keyword>
<evidence type="ECO:0000256" key="2">
    <source>
        <dbReference type="ARBA" id="ARBA00022737"/>
    </source>
</evidence>
<keyword evidence="2" id="KW-0677">Repeat</keyword>
<protein>
    <recommendedName>
        <fullName evidence="6">Sushi domain-containing protein</fullName>
    </recommendedName>
</protein>